<evidence type="ECO:0000259" key="2">
    <source>
        <dbReference type="PROSITE" id="PS51301"/>
    </source>
</evidence>
<sequence>MKENGYVNISNILQKNKKNFNDWLKESKELIDEVEKTYGIPKNKQYFNIFDKNKDINGLYIYPNLAILIIMWCDINYSLKVSKIINR</sequence>
<dbReference type="EMBL" id="MG602508">
    <property type="protein sequence ID" value="AVG47731.1"/>
    <property type="molecule type" value="Genomic_DNA"/>
</dbReference>
<dbReference type="InterPro" id="IPR018004">
    <property type="entry name" value="KilA/APSES_HTH"/>
</dbReference>
<accession>A0A2L2DNH2</accession>
<name>A0A2L2DNH2_MIMIV</name>
<keyword evidence="1" id="KW-1133">Transmembrane helix</keyword>
<proteinExistence type="predicted"/>
<feature type="transmembrane region" description="Helical" evidence="1">
    <location>
        <begin position="60"/>
        <end position="79"/>
    </location>
</feature>
<reference evidence="3" key="1">
    <citation type="journal article" date="2017" name="Front. Microbiol.">
        <title>Genome Characterization of the First Mimiviruses of Lineage C Isolated in Brazil.</title>
        <authorList>
            <person name="Assis F.L."/>
            <person name="Franco-Luiz A.P.M."/>
            <person name="Dos Santos R.N."/>
            <person name="Campos F.S."/>
            <person name="Dornas F.P."/>
            <person name="Borato P.V.M."/>
            <person name="Franco A.C."/>
            <person name="Abrahao J.S."/>
            <person name="Colson P."/>
            <person name="Scola B."/>
        </authorList>
    </citation>
    <scope>NUCLEOTIDE SEQUENCE [LARGE SCALE GENOMIC DNA]</scope>
</reference>
<protein>
    <submittedName>
        <fullName evidence="3">N domain-containing</fullName>
    </submittedName>
</protein>
<dbReference type="InterPro" id="IPR017880">
    <property type="entry name" value="KilA_N"/>
</dbReference>
<evidence type="ECO:0000256" key="1">
    <source>
        <dbReference type="SAM" id="Phobius"/>
    </source>
</evidence>
<organismHost>
    <name type="scientific">Acanthamoeba polyphaga</name>
    <name type="common">Amoeba</name>
    <dbReference type="NCBI Taxonomy" id="5757"/>
</organismHost>
<evidence type="ECO:0000313" key="3">
    <source>
        <dbReference type="EMBL" id="AVG47731.1"/>
    </source>
</evidence>
<dbReference type="PROSITE" id="PS51301">
    <property type="entry name" value="KILA_N"/>
    <property type="match status" value="1"/>
</dbReference>
<dbReference type="Pfam" id="PF04383">
    <property type="entry name" value="KilA-N"/>
    <property type="match status" value="1"/>
</dbReference>
<feature type="domain" description="KilA-N" evidence="2">
    <location>
        <begin position="1"/>
        <end position="87"/>
    </location>
</feature>
<organism evidence="3">
    <name type="scientific">Acanthamoeba polyphaga mimivirus</name>
    <name type="common">APMV</name>
    <dbReference type="NCBI Taxonomy" id="212035"/>
    <lineage>
        <taxon>Viruses</taxon>
        <taxon>Varidnaviria</taxon>
        <taxon>Bamfordvirae</taxon>
        <taxon>Nucleocytoviricota</taxon>
        <taxon>Megaviricetes</taxon>
        <taxon>Imitervirales</taxon>
        <taxon>Mimiviridae</taxon>
        <taxon>Megamimivirinae</taxon>
        <taxon>Mimivirus</taxon>
        <taxon>Mimivirus bradfordmassiliense</taxon>
    </lineage>
</organism>
<keyword evidence="1" id="KW-0812">Transmembrane</keyword>
<keyword evidence="1" id="KW-0472">Membrane</keyword>
<dbReference type="Proteomes" id="UP000279644">
    <property type="component" value="Segment"/>
</dbReference>